<evidence type="ECO:0000313" key="5">
    <source>
        <dbReference type="EMBL" id="GAA1108422.1"/>
    </source>
</evidence>
<dbReference type="GO" id="GO:0016829">
    <property type="term" value="F:lyase activity"/>
    <property type="evidence" value="ECO:0007669"/>
    <property type="project" value="UniProtKB-KW"/>
</dbReference>
<name>A0ABP4EJP4_9ACTN</name>
<dbReference type="Proteomes" id="UP001501581">
    <property type="component" value="Unassembled WGS sequence"/>
</dbReference>
<proteinExistence type="inferred from homology"/>
<keyword evidence="2" id="KW-0479">Metal-binding</keyword>
<keyword evidence="6" id="KW-1185">Reference proteome</keyword>
<evidence type="ECO:0000256" key="1">
    <source>
        <dbReference type="ARBA" id="ARBA00009405"/>
    </source>
</evidence>
<dbReference type="PANTHER" id="PTHR42738:SF7">
    <property type="entry name" value="HYDROXYMETHYLGLUTARYL-COA LYASE"/>
    <property type="match status" value="1"/>
</dbReference>
<dbReference type="SUPFAM" id="SSF51569">
    <property type="entry name" value="Aldolase"/>
    <property type="match status" value="1"/>
</dbReference>
<evidence type="ECO:0000256" key="2">
    <source>
        <dbReference type="ARBA" id="ARBA00022723"/>
    </source>
</evidence>
<evidence type="ECO:0000256" key="3">
    <source>
        <dbReference type="ARBA" id="ARBA00023239"/>
    </source>
</evidence>
<dbReference type="InterPro" id="IPR043594">
    <property type="entry name" value="HMGL"/>
</dbReference>
<gene>
    <name evidence="5" type="ORF">GCM10009668_30770</name>
</gene>
<reference evidence="6" key="1">
    <citation type="journal article" date="2019" name="Int. J. Syst. Evol. Microbiol.">
        <title>The Global Catalogue of Microorganisms (GCM) 10K type strain sequencing project: providing services to taxonomists for standard genome sequencing and annotation.</title>
        <authorList>
            <consortium name="The Broad Institute Genomics Platform"/>
            <consortium name="The Broad Institute Genome Sequencing Center for Infectious Disease"/>
            <person name="Wu L."/>
            <person name="Ma J."/>
        </authorList>
    </citation>
    <scope>NUCLEOTIDE SEQUENCE [LARGE SCALE GENOMIC DNA]</scope>
    <source>
        <strain evidence="6">JCM 13008</strain>
    </source>
</reference>
<feature type="domain" description="Pyruvate carboxyltransferase" evidence="4">
    <location>
        <begin position="10"/>
        <end position="283"/>
    </location>
</feature>
<dbReference type="Gene3D" id="3.20.20.70">
    <property type="entry name" value="Aldolase class I"/>
    <property type="match status" value="1"/>
</dbReference>
<dbReference type="InterPro" id="IPR000891">
    <property type="entry name" value="PYR_CT"/>
</dbReference>
<dbReference type="RefSeq" id="WP_343995702.1">
    <property type="nucleotide sequence ID" value="NZ_BAAALG010000011.1"/>
</dbReference>
<organism evidence="5 6">
    <name type="scientific">Nocardioides dubius</name>
    <dbReference type="NCBI Taxonomy" id="317019"/>
    <lineage>
        <taxon>Bacteria</taxon>
        <taxon>Bacillati</taxon>
        <taxon>Actinomycetota</taxon>
        <taxon>Actinomycetes</taxon>
        <taxon>Propionibacteriales</taxon>
        <taxon>Nocardioidaceae</taxon>
        <taxon>Nocardioides</taxon>
    </lineage>
</organism>
<comment type="caution">
    <text evidence="5">The sequence shown here is derived from an EMBL/GenBank/DDBJ whole genome shotgun (WGS) entry which is preliminary data.</text>
</comment>
<dbReference type="PROSITE" id="PS50991">
    <property type="entry name" value="PYR_CT"/>
    <property type="match status" value="1"/>
</dbReference>
<dbReference type="EMBL" id="BAAALG010000011">
    <property type="protein sequence ID" value="GAA1108422.1"/>
    <property type="molecule type" value="Genomic_DNA"/>
</dbReference>
<keyword evidence="3 5" id="KW-0456">Lyase</keyword>
<evidence type="ECO:0000313" key="6">
    <source>
        <dbReference type="Proteomes" id="UP001501581"/>
    </source>
</evidence>
<dbReference type="NCBIfam" id="NF004283">
    <property type="entry name" value="PRK05692.1"/>
    <property type="match status" value="1"/>
</dbReference>
<dbReference type="CDD" id="cd07938">
    <property type="entry name" value="DRE_TIM_HMGL"/>
    <property type="match status" value="1"/>
</dbReference>
<comment type="similarity">
    <text evidence="1">Belongs to the HMG-CoA lyase family.</text>
</comment>
<dbReference type="InterPro" id="IPR013785">
    <property type="entry name" value="Aldolase_TIM"/>
</dbReference>
<sequence>MTTTPTAPEIEIVEVAPRDGLQNEKALLPTATKVELVRRSVAAGIRRIEVTAFARPDRVPQMADAAEVLAELRGTEGLTSIGLVLNRKGLERAVAAGCDEITSVVVASDGLAVKNQGVDTAAQIAAWHEIADDARAAGLKASVIIAAAFGCPFDGEVPTARVLDVARGVLDGGPDELAIADTIGVGVPAQVTEIVAGLRELDDTVALRAHFHNTRNTGYANAIAAIAAGVTVLDASTGGIGGCPFAPGATGNIATEDLLYLLERSGQPVRSDRREGIDADAVAATGIWIAEQLGLPQAPALLGRAGRFGGGRR</sequence>
<dbReference type="Pfam" id="PF00682">
    <property type="entry name" value="HMGL-like"/>
    <property type="match status" value="1"/>
</dbReference>
<dbReference type="PANTHER" id="PTHR42738">
    <property type="entry name" value="HYDROXYMETHYLGLUTARYL-COA LYASE"/>
    <property type="match status" value="1"/>
</dbReference>
<protein>
    <submittedName>
        <fullName evidence="5">Hydroxymethylglutaryl-CoA lyase</fullName>
    </submittedName>
</protein>
<evidence type="ECO:0000259" key="4">
    <source>
        <dbReference type="PROSITE" id="PS50991"/>
    </source>
</evidence>
<accession>A0ABP4EJP4</accession>